<organism evidence="22 23">
    <name type="scientific">Hypericibacter terrae</name>
    <dbReference type="NCBI Taxonomy" id="2602015"/>
    <lineage>
        <taxon>Bacteria</taxon>
        <taxon>Pseudomonadati</taxon>
        <taxon>Pseudomonadota</taxon>
        <taxon>Alphaproteobacteria</taxon>
        <taxon>Rhodospirillales</taxon>
        <taxon>Dongiaceae</taxon>
        <taxon>Hypericibacter</taxon>
    </lineage>
</organism>
<dbReference type="OrthoDB" id="9797020at2"/>
<dbReference type="InterPro" id="IPR052388">
    <property type="entry name" value="Peroxisomal_t2-enoyl-CoA_red"/>
</dbReference>
<keyword evidence="11" id="KW-0275">Fatty acid biosynthesis</keyword>
<dbReference type="AlphaFoldDB" id="A0A5J6MSE1"/>
<evidence type="ECO:0000256" key="3">
    <source>
        <dbReference type="ARBA" id="ARBA00006484"/>
    </source>
</evidence>
<dbReference type="PANTHER" id="PTHR24317">
    <property type="entry name" value="PEROXISOMAL TRANS-2-ENOYL-COA REDUCTASE"/>
    <property type="match status" value="1"/>
</dbReference>
<evidence type="ECO:0000256" key="10">
    <source>
        <dbReference type="ARBA" id="ARBA00023140"/>
    </source>
</evidence>
<accession>A0A5J6MSE1</accession>
<evidence type="ECO:0000256" key="2">
    <source>
        <dbReference type="ARBA" id="ARBA00005189"/>
    </source>
</evidence>
<comment type="catalytic activity">
    <reaction evidence="21">
        <text>(2E)-octenoyl-CoA + NADPH + H(+) = octanoyl-CoA + NADP(+)</text>
        <dbReference type="Rhea" id="RHEA:44952"/>
        <dbReference type="ChEBI" id="CHEBI:15378"/>
        <dbReference type="ChEBI" id="CHEBI:57386"/>
        <dbReference type="ChEBI" id="CHEBI:57783"/>
        <dbReference type="ChEBI" id="CHEBI:58349"/>
        <dbReference type="ChEBI" id="CHEBI:62242"/>
    </reaction>
    <physiologicalReaction direction="left-to-right" evidence="21">
        <dbReference type="Rhea" id="RHEA:44953"/>
    </physiologicalReaction>
</comment>
<dbReference type="Gene3D" id="3.40.50.720">
    <property type="entry name" value="NAD(P)-binding Rossmann-like Domain"/>
    <property type="match status" value="1"/>
</dbReference>
<keyword evidence="7" id="KW-0521">NADP</keyword>
<evidence type="ECO:0000256" key="11">
    <source>
        <dbReference type="ARBA" id="ARBA00023160"/>
    </source>
</evidence>
<evidence type="ECO:0000256" key="12">
    <source>
        <dbReference type="ARBA" id="ARBA00037124"/>
    </source>
</evidence>
<evidence type="ECO:0000256" key="5">
    <source>
        <dbReference type="ARBA" id="ARBA00022553"/>
    </source>
</evidence>
<dbReference type="PRINTS" id="PR00081">
    <property type="entry name" value="GDHRDH"/>
</dbReference>
<dbReference type="Proteomes" id="UP000326202">
    <property type="component" value="Chromosome"/>
</dbReference>
<evidence type="ECO:0000256" key="6">
    <source>
        <dbReference type="ARBA" id="ARBA00022832"/>
    </source>
</evidence>
<comment type="function">
    <text evidence="12">Participates in chain elongation of fatty acids. Catalyzes the reduction of trans-2-enoyl-CoAs of varying chain lengths from 6:1 to 16:1, having maximum activity with 10:1 CoA. Has no 2,4-dienoyl-CoA reductase activity.</text>
</comment>
<name>A0A5J6MSE1_9PROT</name>
<evidence type="ECO:0000256" key="13">
    <source>
        <dbReference type="ARBA" id="ARBA00038622"/>
    </source>
</evidence>
<keyword evidence="4" id="KW-0444">Lipid biosynthesis</keyword>
<keyword evidence="9" id="KW-0443">Lipid metabolism</keyword>
<dbReference type="FunFam" id="3.40.50.720:FF:000173">
    <property type="entry name" value="3-oxoacyl-[acyl-carrier protein] reductase"/>
    <property type="match status" value="1"/>
</dbReference>
<proteinExistence type="inferred from homology"/>
<keyword evidence="10" id="KW-0576">Peroxisome</keyword>
<evidence type="ECO:0000256" key="4">
    <source>
        <dbReference type="ARBA" id="ARBA00022516"/>
    </source>
</evidence>
<evidence type="ECO:0000256" key="1">
    <source>
        <dbReference type="ARBA" id="ARBA00004275"/>
    </source>
</evidence>
<comment type="similarity">
    <text evidence="3">Belongs to the short-chain dehydrogenases/reductases (SDR) family.</text>
</comment>
<evidence type="ECO:0000256" key="16">
    <source>
        <dbReference type="ARBA" id="ARBA00047570"/>
    </source>
</evidence>
<dbReference type="SUPFAM" id="SSF51735">
    <property type="entry name" value="NAD(P)-binding Rossmann-fold domains"/>
    <property type="match status" value="1"/>
</dbReference>
<evidence type="ECO:0000256" key="20">
    <source>
        <dbReference type="ARBA" id="ARBA00049386"/>
    </source>
</evidence>
<evidence type="ECO:0000256" key="21">
    <source>
        <dbReference type="ARBA" id="ARBA00049559"/>
    </source>
</evidence>
<dbReference type="PANTHER" id="PTHR24317:SF7">
    <property type="entry name" value="PEROXISOMAL TRANS-2-ENOYL-COA REDUCTASE"/>
    <property type="match status" value="1"/>
</dbReference>
<keyword evidence="5" id="KW-0597">Phosphoprotein</keyword>
<evidence type="ECO:0000256" key="18">
    <source>
        <dbReference type="ARBA" id="ARBA00049108"/>
    </source>
</evidence>
<comment type="catalytic activity">
    <reaction evidence="17">
        <text>(2E)-tetradecenoyl-CoA + NADPH + H(+) = tetradecanoyl-CoA + NADP(+)</text>
        <dbReference type="Rhea" id="RHEA:44968"/>
        <dbReference type="ChEBI" id="CHEBI:15378"/>
        <dbReference type="ChEBI" id="CHEBI:57385"/>
        <dbReference type="ChEBI" id="CHEBI:57783"/>
        <dbReference type="ChEBI" id="CHEBI:58349"/>
        <dbReference type="ChEBI" id="CHEBI:61405"/>
    </reaction>
    <physiologicalReaction direction="left-to-right" evidence="17">
        <dbReference type="Rhea" id="RHEA:44969"/>
    </physiologicalReaction>
</comment>
<dbReference type="InterPro" id="IPR036291">
    <property type="entry name" value="NAD(P)-bd_dom_sf"/>
</dbReference>
<dbReference type="EC" id="1.3.1.38" evidence="14"/>
<comment type="catalytic activity">
    <reaction evidence="20">
        <text>(2E)-decenoyl-CoA + NADPH + H(+) = decanoyl-CoA + NADP(+)</text>
        <dbReference type="Rhea" id="RHEA:44960"/>
        <dbReference type="ChEBI" id="CHEBI:15378"/>
        <dbReference type="ChEBI" id="CHEBI:57783"/>
        <dbReference type="ChEBI" id="CHEBI:58349"/>
        <dbReference type="ChEBI" id="CHEBI:61406"/>
        <dbReference type="ChEBI" id="CHEBI:61430"/>
    </reaction>
    <physiologicalReaction direction="left-to-right" evidence="20">
        <dbReference type="Rhea" id="RHEA:44961"/>
    </physiologicalReaction>
</comment>
<dbReference type="GO" id="GO:0019166">
    <property type="term" value="F:trans-2-enoyl-CoA reductase (NADPH) activity"/>
    <property type="evidence" value="ECO:0007669"/>
    <property type="project" value="UniProtKB-EC"/>
</dbReference>
<dbReference type="InterPro" id="IPR002347">
    <property type="entry name" value="SDR_fam"/>
</dbReference>
<evidence type="ECO:0000313" key="22">
    <source>
        <dbReference type="EMBL" id="QEX17806.1"/>
    </source>
</evidence>
<comment type="subunit">
    <text evidence="13">Interacts with PEX5, probably required to target it into peroxisomes.</text>
</comment>
<dbReference type="GO" id="GO:0006633">
    <property type="term" value="P:fatty acid biosynthetic process"/>
    <property type="evidence" value="ECO:0007669"/>
    <property type="project" value="UniProtKB-KW"/>
</dbReference>
<keyword evidence="6" id="KW-0276">Fatty acid metabolism</keyword>
<gene>
    <name evidence="22" type="ORF">FRZ44_31090</name>
</gene>
<dbReference type="KEGG" id="htq:FRZ44_31090"/>
<comment type="catalytic activity">
    <reaction evidence="16">
        <text>(2E)-dodecenoyl-CoA + NADPH + H(+) = dodecanoyl-CoA + NADP(+)</text>
        <dbReference type="Rhea" id="RHEA:44964"/>
        <dbReference type="ChEBI" id="CHEBI:15378"/>
        <dbReference type="ChEBI" id="CHEBI:57330"/>
        <dbReference type="ChEBI" id="CHEBI:57375"/>
        <dbReference type="ChEBI" id="CHEBI:57783"/>
        <dbReference type="ChEBI" id="CHEBI:58349"/>
    </reaction>
    <physiologicalReaction direction="left-to-right" evidence="16">
        <dbReference type="Rhea" id="RHEA:44965"/>
    </physiologicalReaction>
</comment>
<reference evidence="22 23" key="1">
    <citation type="submission" date="2019-08" db="EMBL/GenBank/DDBJ databases">
        <title>Hyperibacter terrae gen. nov., sp. nov. and Hyperibacter viscosus sp. nov., two new members in the family Rhodospirillaceae isolated from the rhizosphere of Hypericum perforatum.</title>
        <authorList>
            <person name="Noviana Z."/>
        </authorList>
    </citation>
    <scope>NUCLEOTIDE SEQUENCE [LARGE SCALE GENOMIC DNA]</scope>
    <source>
        <strain evidence="22 23">R5913</strain>
    </source>
</reference>
<evidence type="ECO:0000256" key="17">
    <source>
        <dbReference type="ARBA" id="ARBA00048686"/>
    </source>
</evidence>
<evidence type="ECO:0000256" key="19">
    <source>
        <dbReference type="ARBA" id="ARBA00049251"/>
    </source>
</evidence>
<evidence type="ECO:0000256" key="9">
    <source>
        <dbReference type="ARBA" id="ARBA00023098"/>
    </source>
</evidence>
<evidence type="ECO:0000256" key="7">
    <source>
        <dbReference type="ARBA" id="ARBA00022857"/>
    </source>
</evidence>
<evidence type="ECO:0000256" key="8">
    <source>
        <dbReference type="ARBA" id="ARBA00023002"/>
    </source>
</evidence>
<evidence type="ECO:0000256" key="14">
    <source>
        <dbReference type="ARBA" id="ARBA00038849"/>
    </source>
</evidence>
<comment type="pathway">
    <text evidence="2">Lipid metabolism.</text>
</comment>
<sequence length="268" mass="27626">MPIPVRDASSTIFRADLLAGRTALVTGGGTGIGLAIARELGALGARVVIAARDGDRLARAAADLGEAGIVARAEPLNIRKEAEVGLLLDRLQADGWLPDILVNNAGGQFNAEPLAISANGFRAVVDLNLNGTWHVTKAVAERLVAAQRAGRIVNIVLSLFQGLPGSAHAGAARAGVINLTKSLALAWARHGILLNAVAPGTIETPALSQYDAAEMAADIQRLPVKRMGRPEEVAQLVAFLVSPAGDYMTGTTLILDGGEHLIGPVAAA</sequence>
<dbReference type="Pfam" id="PF13561">
    <property type="entry name" value="adh_short_C2"/>
    <property type="match status" value="1"/>
</dbReference>
<evidence type="ECO:0000256" key="15">
    <source>
        <dbReference type="ARBA" id="ARBA00041063"/>
    </source>
</evidence>
<dbReference type="EMBL" id="CP042906">
    <property type="protein sequence ID" value="QEX17806.1"/>
    <property type="molecule type" value="Genomic_DNA"/>
</dbReference>
<comment type="catalytic activity">
    <reaction evidence="18">
        <text>(2E)-hexenoyl-CoA + NADPH + H(+) = hexanoyl-CoA + NADP(+)</text>
        <dbReference type="Rhea" id="RHEA:44956"/>
        <dbReference type="ChEBI" id="CHEBI:15378"/>
        <dbReference type="ChEBI" id="CHEBI:57783"/>
        <dbReference type="ChEBI" id="CHEBI:58349"/>
        <dbReference type="ChEBI" id="CHEBI:62077"/>
        <dbReference type="ChEBI" id="CHEBI:62620"/>
    </reaction>
    <physiologicalReaction direction="left-to-right" evidence="18">
        <dbReference type="Rhea" id="RHEA:44957"/>
    </physiologicalReaction>
</comment>
<protein>
    <recommendedName>
        <fullName evidence="15">Peroxisomal trans-2-enoyl-CoA reductase</fullName>
        <ecNumber evidence="14">1.3.1.38</ecNumber>
    </recommendedName>
</protein>
<evidence type="ECO:0000313" key="23">
    <source>
        <dbReference type="Proteomes" id="UP000326202"/>
    </source>
</evidence>
<comment type="subcellular location">
    <subcellularLocation>
        <location evidence="1">Peroxisome</location>
    </subcellularLocation>
</comment>
<keyword evidence="8" id="KW-0560">Oxidoreductase</keyword>
<keyword evidence="23" id="KW-1185">Reference proteome</keyword>
<dbReference type="RefSeq" id="WP_151178024.1">
    <property type="nucleotide sequence ID" value="NZ_CP042906.1"/>
</dbReference>
<comment type="catalytic activity">
    <reaction evidence="19">
        <text>a (2E)-enoyl-CoA + NADPH + H(+) = a 2,3-saturated acyl-CoA + NADP(+)</text>
        <dbReference type="Rhea" id="RHEA:33763"/>
        <dbReference type="ChEBI" id="CHEBI:15378"/>
        <dbReference type="ChEBI" id="CHEBI:57783"/>
        <dbReference type="ChEBI" id="CHEBI:58349"/>
        <dbReference type="ChEBI" id="CHEBI:58856"/>
        <dbReference type="ChEBI" id="CHEBI:65111"/>
        <dbReference type="EC" id="1.3.1.38"/>
    </reaction>
    <physiologicalReaction direction="left-to-right" evidence="19">
        <dbReference type="Rhea" id="RHEA:33764"/>
    </physiologicalReaction>
</comment>